<evidence type="ECO:0000256" key="1">
    <source>
        <dbReference type="ARBA" id="ARBA00001937"/>
    </source>
</evidence>
<evidence type="ECO:0000259" key="5">
    <source>
        <dbReference type="Pfam" id="PF16363"/>
    </source>
</evidence>
<dbReference type="AlphaFoldDB" id="A0A382XH13"/>
<name>A0A382XH13_9ZZZZ</name>
<keyword evidence="4" id="KW-0456">Lyase</keyword>
<dbReference type="EMBL" id="UINC01167289">
    <property type="protein sequence ID" value="SVD69721.1"/>
    <property type="molecule type" value="Genomic_DNA"/>
</dbReference>
<organism evidence="6">
    <name type="scientific">marine metagenome</name>
    <dbReference type="NCBI Taxonomy" id="408172"/>
    <lineage>
        <taxon>unclassified sequences</taxon>
        <taxon>metagenomes</taxon>
        <taxon>ecological metagenomes</taxon>
    </lineage>
</organism>
<dbReference type="InterPro" id="IPR036291">
    <property type="entry name" value="NAD(P)-bd_dom_sf"/>
</dbReference>
<gene>
    <name evidence="6" type="ORF">METZ01_LOCUS422575</name>
</gene>
<dbReference type="PANTHER" id="PTHR43715:SF1">
    <property type="entry name" value="GDP-MANNOSE 4,6 DEHYDRATASE"/>
    <property type="match status" value="1"/>
</dbReference>
<feature type="domain" description="NAD(P)-binding" evidence="5">
    <location>
        <begin position="8"/>
        <end position="168"/>
    </location>
</feature>
<protein>
    <recommendedName>
        <fullName evidence="3">GDP-mannose 4,6-dehydratase</fullName>
        <ecNumber evidence="3">4.2.1.47</ecNumber>
    </recommendedName>
</protein>
<feature type="non-terminal residue" evidence="6">
    <location>
        <position position="169"/>
    </location>
</feature>
<evidence type="ECO:0000313" key="6">
    <source>
        <dbReference type="EMBL" id="SVD69721.1"/>
    </source>
</evidence>
<dbReference type="PANTHER" id="PTHR43715">
    <property type="entry name" value="GDP-MANNOSE 4,6-DEHYDRATASE"/>
    <property type="match status" value="1"/>
</dbReference>
<sequence>MDSPKKALITGVTGQDGSYLAEFLLEKGYEVHGIVRRSSTYNRGRIEHLRQKDPNCENKFHLHYGDMLDFQSMDNLVATIRPNEIYNLAAQSHVAISFKTSEYTCQVNAMGPLRLLHSLVANGLNETCRFYQASTSEMFGKVMEIPQTEKTSFYPRSPYGIAKLYGHWT</sequence>
<evidence type="ECO:0000256" key="3">
    <source>
        <dbReference type="ARBA" id="ARBA00011989"/>
    </source>
</evidence>
<dbReference type="SUPFAM" id="SSF51735">
    <property type="entry name" value="NAD(P)-binding Rossmann-fold domains"/>
    <property type="match status" value="1"/>
</dbReference>
<dbReference type="EC" id="4.2.1.47" evidence="3"/>
<dbReference type="InterPro" id="IPR006368">
    <property type="entry name" value="GDP_Man_deHydtase"/>
</dbReference>
<accession>A0A382XH13</accession>
<evidence type="ECO:0000256" key="4">
    <source>
        <dbReference type="ARBA" id="ARBA00023239"/>
    </source>
</evidence>
<dbReference type="GO" id="GO:0008446">
    <property type="term" value="F:GDP-mannose 4,6-dehydratase activity"/>
    <property type="evidence" value="ECO:0007669"/>
    <property type="project" value="UniProtKB-EC"/>
</dbReference>
<dbReference type="Pfam" id="PF16363">
    <property type="entry name" value="GDP_Man_Dehyd"/>
    <property type="match status" value="1"/>
</dbReference>
<dbReference type="Gene3D" id="3.40.50.720">
    <property type="entry name" value="NAD(P)-binding Rossmann-like Domain"/>
    <property type="match status" value="1"/>
</dbReference>
<comment type="cofactor">
    <cofactor evidence="1">
        <name>NADP(+)</name>
        <dbReference type="ChEBI" id="CHEBI:58349"/>
    </cofactor>
</comment>
<dbReference type="InterPro" id="IPR016040">
    <property type="entry name" value="NAD(P)-bd_dom"/>
</dbReference>
<reference evidence="6" key="1">
    <citation type="submission" date="2018-05" db="EMBL/GenBank/DDBJ databases">
        <authorList>
            <person name="Lanie J.A."/>
            <person name="Ng W.-L."/>
            <person name="Kazmierczak K.M."/>
            <person name="Andrzejewski T.M."/>
            <person name="Davidsen T.M."/>
            <person name="Wayne K.J."/>
            <person name="Tettelin H."/>
            <person name="Glass J.I."/>
            <person name="Rusch D."/>
            <person name="Podicherti R."/>
            <person name="Tsui H.-C.T."/>
            <person name="Winkler M.E."/>
        </authorList>
    </citation>
    <scope>NUCLEOTIDE SEQUENCE</scope>
</reference>
<dbReference type="FunFam" id="3.40.50.720:FF:000924">
    <property type="entry name" value="GDP-mannose 4,6 dehydratase"/>
    <property type="match status" value="1"/>
</dbReference>
<comment type="similarity">
    <text evidence="2">Belongs to the NAD(P)-dependent epimerase/dehydratase family. GDP-mannose 4,6-dehydratase subfamily.</text>
</comment>
<proteinExistence type="inferred from homology"/>
<evidence type="ECO:0000256" key="2">
    <source>
        <dbReference type="ARBA" id="ARBA00009263"/>
    </source>
</evidence>
<dbReference type="GO" id="GO:0042351">
    <property type="term" value="P:'de novo' GDP-L-fucose biosynthetic process"/>
    <property type="evidence" value="ECO:0007669"/>
    <property type="project" value="TreeGrafter"/>
</dbReference>